<protein>
    <submittedName>
        <fullName evidence="1">Uncharacterized protein</fullName>
    </submittedName>
</protein>
<organism evidence="1 2">
    <name type="scientific">Xanthomonas phage Pagan</name>
    <dbReference type="NCBI Taxonomy" id="2591104"/>
    <lineage>
        <taxon>Viruses</taxon>
        <taxon>Duplodnaviria</taxon>
        <taxon>Heunggongvirae</taxon>
        <taxon>Uroviricota</taxon>
        <taxon>Caudoviricetes</taxon>
        <taxon>Autographivirales</taxon>
        <taxon>Autonotataviridae</taxon>
        <taxon>Gujervirinae</taxon>
        <taxon>Pradovirus</taxon>
        <taxon>Pradovirus pagan</taxon>
        <taxon>Pradovirus Xc10</taxon>
    </lineage>
</organism>
<proteinExistence type="predicted"/>
<evidence type="ECO:0000313" key="1">
    <source>
        <dbReference type="EMBL" id="QEG09645.1"/>
    </source>
</evidence>
<reference evidence="2" key="2">
    <citation type="submission" date="2019-05" db="EMBL/GenBank/DDBJ databases">
        <title>The Complete Genome of Xanthomonas Phage Pagan.</title>
        <authorList>
            <person name="Russo M."/>
            <person name="Le T."/>
            <person name="Moreland R."/>
            <person name="Gonzalez C."/>
            <person name="Liu M."/>
            <person name="Ramsey J."/>
        </authorList>
    </citation>
    <scope>NUCLEOTIDE SEQUENCE [LARGE SCALE GENOMIC DNA]</scope>
</reference>
<name>A0A5B9N9Z0_9CAUD</name>
<accession>A0A5B9N9Z0</accession>
<reference evidence="1 2" key="1">
    <citation type="journal article" date="2019" name="Microbiol. Resour. Announc.">
        <title>Complete Genome Sequence of Xanthomonas Phage Pagan.</title>
        <authorList>
            <person name="Russo M."/>
            <person name="Le T."/>
            <person name="Moreland R."/>
            <person name="Gonzalez C.F."/>
            <person name="Liu M."/>
            <person name="Ramsey J."/>
        </authorList>
    </citation>
    <scope>NUCLEOTIDE SEQUENCE [LARGE SCALE GENOMIC DNA]</scope>
</reference>
<keyword evidence="2" id="KW-1185">Reference proteome</keyword>
<gene>
    <name evidence="1" type="ORF">CPT_Pagan_042</name>
</gene>
<dbReference type="EMBL" id="MK903278">
    <property type="protein sequence ID" value="QEG09645.1"/>
    <property type="molecule type" value="Genomic_DNA"/>
</dbReference>
<sequence>MVFDRPFEISNRVVAATGVAGLPANSVGTVVGVHYDAIGSGWVVRVRFVDDEIGSQDIEYAPASLALAAD</sequence>
<evidence type="ECO:0000313" key="2">
    <source>
        <dbReference type="Proteomes" id="UP000323559"/>
    </source>
</evidence>
<dbReference type="Proteomes" id="UP000323559">
    <property type="component" value="Segment"/>
</dbReference>